<feature type="transmembrane region" description="Helical" evidence="6">
    <location>
        <begin position="218"/>
        <end position="243"/>
    </location>
</feature>
<feature type="transmembrane region" description="Helical" evidence="6">
    <location>
        <begin position="249"/>
        <end position="272"/>
    </location>
</feature>
<evidence type="ECO:0000256" key="5">
    <source>
        <dbReference type="SAM" id="MobiDB-lite"/>
    </source>
</evidence>
<dbReference type="PANTHER" id="PTHR16201">
    <property type="entry name" value="SEVEN TRANSMEMBRANE PROTEIN 1-RELATED"/>
    <property type="match status" value="1"/>
</dbReference>
<dbReference type="EMBL" id="KN839857">
    <property type="protein sequence ID" value="KIJ62104.1"/>
    <property type="molecule type" value="Genomic_DNA"/>
</dbReference>
<protein>
    <submittedName>
        <fullName evidence="7">Uncharacterized protein</fullName>
    </submittedName>
</protein>
<feature type="transmembrane region" description="Helical" evidence="6">
    <location>
        <begin position="89"/>
        <end position="113"/>
    </location>
</feature>
<keyword evidence="8" id="KW-1185">Reference proteome</keyword>
<dbReference type="SMART" id="SM00679">
    <property type="entry name" value="CTNS"/>
    <property type="match status" value="2"/>
</dbReference>
<reference evidence="7 8" key="1">
    <citation type="submission" date="2014-04" db="EMBL/GenBank/DDBJ databases">
        <title>Evolutionary Origins and Diversification of the Mycorrhizal Mutualists.</title>
        <authorList>
            <consortium name="DOE Joint Genome Institute"/>
            <consortium name="Mycorrhizal Genomics Consortium"/>
            <person name="Kohler A."/>
            <person name="Kuo A."/>
            <person name="Nagy L.G."/>
            <person name="Floudas D."/>
            <person name="Copeland A."/>
            <person name="Barry K.W."/>
            <person name="Cichocki N."/>
            <person name="Veneault-Fourrey C."/>
            <person name="LaButti K."/>
            <person name="Lindquist E.A."/>
            <person name="Lipzen A."/>
            <person name="Lundell T."/>
            <person name="Morin E."/>
            <person name="Murat C."/>
            <person name="Riley R."/>
            <person name="Ohm R."/>
            <person name="Sun H."/>
            <person name="Tunlid A."/>
            <person name="Henrissat B."/>
            <person name="Grigoriev I.V."/>
            <person name="Hibbett D.S."/>
            <person name="Martin F."/>
        </authorList>
    </citation>
    <scope>NUCLEOTIDE SEQUENCE [LARGE SCALE GENOMIC DNA]</scope>
    <source>
        <strain evidence="7 8">MD-312</strain>
    </source>
</reference>
<comment type="subcellular location">
    <subcellularLocation>
        <location evidence="1">Membrane</location>
        <topology evidence="1">Multi-pass membrane protein</topology>
    </subcellularLocation>
</comment>
<evidence type="ECO:0000256" key="2">
    <source>
        <dbReference type="ARBA" id="ARBA00022692"/>
    </source>
</evidence>
<accession>A0A0C9V8S7</accession>
<feature type="transmembrane region" description="Helical" evidence="6">
    <location>
        <begin position="147"/>
        <end position="171"/>
    </location>
</feature>
<keyword evidence="3 6" id="KW-1133">Transmembrane helix</keyword>
<dbReference type="PANTHER" id="PTHR16201:SF11">
    <property type="entry name" value="PQ-LOOP REPEAT-CONTAINING PROTEIN"/>
    <property type="match status" value="1"/>
</dbReference>
<evidence type="ECO:0000256" key="1">
    <source>
        <dbReference type="ARBA" id="ARBA00004141"/>
    </source>
</evidence>
<evidence type="ECO:0000313" key="8">
    <source>
        <dbReference type="Proteomes" id="UP000053820"/>
    </source>
</evidence>
<evidence type="ECO:0000313" key="7">
    <source>
        <dbReference type="EMBL" id="KIJ62104.1"/>
    </source>
</evidence>
<feature type="transmembrane region" description="Helical" evidence="6">
    <location>
        <begin position="187"/>
        <end position="206"/>
    </location>
</feature>
<dbReference type="AlphaFoldDB" id="A0A0C9V8S7"/>
<dbReference type="InterPro" id="IPR051415">
    <property type="entry name" value="LAAT-1"/>
</dbReference>
<feature type="transmembrane region" description="Helical" evidence="6">
    <location>
        <begin position="15"/>
        <end position="34"/>
    </location>
</feature>
<sequence length="352" mass="39023">MTMLVSETCHFETDWATNALTGFLIYGLIVSYVPQHLRIIRAGTSVGFSPWFLLLGSTSSAAGMLNMITLQWPVIRCCREVSFGKCIEITAGVFQVGVQWLFFTIILVLYMMYYPPNLKYIQLEVDTHDSRPVQHIRTKLKSSEWRLSIIVSWAVAGHLALLIFTTFLLLLTTPPSPDPSVPHPRQITLWATFLGVSSGVLAAIQYAPQLMRTYRLKLVGALSIPMMIIQSPGGVVMAVSIAMRPGTDWTSWIMYAVSAVMQASLLLMCIIWRMRQRRLGIDDFGRPLGESAAVDQDASTEDSSQTQGEEGTVSVVVEGEDGDNAREDTPLLKPGNVVRRGGILGWIQGLRK</sequence>
<feature type="region of interest" description="Disordered" evidence="5">
    <location>
        <begin position="292"/>
        <end position="332"/>
    </location>
</feature>
<feature type="transmembrane region" description="Helical" evidence="6">
    <location>
        <begin position="46"/>
        <end position="69"/>
    </location>
</feature>
<name>A0A0C9V8S7_9AGAM</name>
<dbReference type="GO" id="GO:0016020">
    <property type="term" value="C:membrane"/>
    <property type="evidence" value="ECO:0007669"/>
    <property type="project" value="UniProtKB-SubCell"/>
</dbReference>
<dbReference type="HOGENOM" id="CLU_033734_2_0_1"/>
<evidence type="ECO:0000256" key="3">
    <source>
        <dbReference type="ARBA" id="ARBA00022989"/>
    </source>
</evidence>
<dbReference type="Proteomes" id="UP000053820">
    <property type="component" value="Unassembled WGS sequence"/>
</dbReference>
<dbReference type="OrthoDB" id="19344at2759"/>
<dbReference type="InterPro" id="IPR006603">
    <property type="entry name" value="PQ-loop_rpt"/>
</dbReference>
<feature type="compositionally biased region" description="Low complexity" evidence="5">
    <location>
        <begin position="308"/>
        <end position="317"/>
    </location>
</feature>
<dbReference type="Gene3D" id="1.20.1280.290">
    <property type="match status" value="1"/>
</dbReference>
<organism evidence="7 8">
    <name type="scientific">Hydnomerulius pinastri MD-312</name>
    <dbReference type="NCBI Taxonomy" id="994086"/>
    <lineage>
        <taxon>Eukaryota</taxon>
        <taxon>Fungi</taxon>
        <taxon>Dikarya</taxon>
        <taxon>Basidiomycota</taxon>
        <taxon>Agaricomycotina</taxon>
        <taxon>Agaricomycetes</taxon>
        <taxon>Agaricomycetidae</taxon>
        <taxon>Boletales</taxon>
        <taxon>Boletales incertae sedis</taxon>
        <taxon>Leucogyrophana</taxon>
    </lineage>
</organism>
<gene>
    <name evidence="7" type="ORF">HYDPIDRAFT_189188</name>
</gene>
<keyword evidence="2 6" id="KW-0812">Transmembrane</keyword>
<dbReference type="Pfam" id="PF04193">
    <property type="entry name" value="PQ-loop"/>
    <property type="match status" value="2"/>
</dbReference>
<evidence type="ECO:0000256" key="6">
    <source>
        <dbReference type="SAM" id="Phobius"/>
    </source>
</evidence>
<proteinExistence type="predicted"/>
<keyword evidence="4 6" id="KW-0472">Membrane</keyword>
<evidence type="ECO:0000256" key="4">
    <source>
        <dbReference type="ARBA" id="ARBA00023136"/>
    </source>
</evidence>